<protein>
    <submittedName>
        <fullName evidence="17">TonB-dependent receptor</fullName>
    </submittedName>
</protein>
<organism evidence="17 18">
    <name type="scientific">Sphingomonas endophytica</name>
    <dbReference type="NCBI Taxonomy" id="869719"/>
    <lineage>
        <taxon>Bacteria</taxon>
        <taxon>Pseudomonadati</taxon>
        <taxon>Pseudomonadota</taxon>
        <taxon>Alphaproteobacteria</taxon>
        <taxon>Sphingomonadales</taxon>
        <taxon>Sphingomonadaceae</taxon>
        <taxon>Sphingomonas</taxon>
    </lineage>
</organism>
<keyword evidence="8" id="KW-0408">Iron</keyword>
<evidence type="ECO:0000256" key="11">
    <source>
        <dbReference type="ARBA" id="ARBA00023136"/>
    </source>
</evidence>
<dbReference type="InterPro" id="IPR012910">
    <property type="entry name" value="Plug_dom"/>
</dbReference>
<keyword evidence="13 14" id="KW-0998">Cell outer membrane</keyword>
<keyword evidence="10" id="KW-0798">TonB box</keyword>
<evidence type="ECO:0000313" key="18">
    <source>
        <dbReference type="Proteomes" id="UP000074310"/>
    </source>
</evidence>
<comment type="caution">
    <text evidence="17">The sequence shown here is derived from an EMBL/GenBank/DDBJ whole genome shotgun (WGS) entry which is preliminary data.</text>
</comment>
<evidence type="ECO:0000256" key="10">
    <source>
        <dbReference type="ARBA" id="ARBA00023077"/>
    </source>
</evidence>
<dbReference type="GO" id="GO:0015344">
    <property type="term" value="F:siderophore uptake transmembrane transporter activity"/>
    <property type="evidence" value="ECO:0007669"/>
    <property type="project" value="TreeGrafter"/>
</dbReference>
<dbReference type="CDD" id="cd01347">
    <property type="entry name" value="ligand_gated_channel"/>
    <property type="match status" value="1"/>
</dbReference>
<dbReference type="PANTHER" id="PTHR32552">
    <property type="entry name" value="FERRICHROME IRON RECEPTOR-RELATED"/>
    <property type="match status" value="1"/>
</dbReference>
<evidence type="ECO:0000256" key="5">
    <source>
        <dbReference type="ARBA" id="ARBA00022496"/>
    </source>
</evidence>
<dbReference type="InterPro" id="IPR036942">
    <property type="entry name" value="Beta-barrel_TonB_sf"/>
</dbReference>
<dbReference type="FunFam" id="2.170.130.10:FF:000001">
    <property type="entry name" value="Catecholate siderophore TonB-dependent receptor"/>
    <property type="match status" value="1"/>
</dbReference>
<evidence type="ECO:0000256" key="3">
    <source>
        <dbReference type="ARBA" id="ARBA00022448"/>
    </source>
</evidence>
<evidence type="ECO:0000256" key="15">
    <source>
        <dbReference type="SAM" id="SignalP"/>
    </source>
</evidence>
<dbReference type="Pfam" id="PF07715">
    <property type="entry name" value="Plug"/>
    <property type="match status" value="1"/>
</dbReference>
<dbReference type="AlphaFoldDB" id="A0A147I821"/>
<evidence type="ECO:0000259" key="16">
    <source>
        <dbReference type="Pfam" id="PF07715"/>
    </source>
</evidence>
<evidence type="ECO:0000256" key="14">
    <source>
        <dbReference type="PROSITE-ProRule" id="PRU01360"/>
    </source>
</evidence>
<evidence type="ECO:0000256" key="7">
    <source>
        <dbReference type="ARBA" id="ARBA00022729"/>
    </source>
</evidence>
<keyword evidence="9" id="KW-0406">Ion transport</keyword>
<dbReference type="GO" id="GO:0015891">
    <property type="term" value="P:siderophore transport"/>
    <property type="evidence" value="ECO:0007669"/>
    <property type="project" value="InterPro"/>
</dbReference>
<dbReference type="GO" id="GO:0009279">
    <property type="term" value="C:cell outer membrane"/>
    <property type="evidence" value="ECO:0007669"/>
    <property type="project" value="UniProtKB-SubCell"/>
</dbReference>
<dbReference type="SUPFAM" id="SSF56935">
    <property type="entry name" value="Porins"/>
    <property type="match status" value="1"/>
</dbReference>
<evidence type="ECO:0000256" key="6">
    <source>
        <dbReference type="ARBA" id="ARBA00022692"/>
    </source>
</evidence>
<dbReference type="Gene3D" id="2.170.130.10">
    <property type="entry name" value="TonB-dependent receptor, plug domain"/>
    <property type="match status" value="1"/>
</dbReference>
<reference evidence="17 18" key="1">
    <citation type="journal article" date="2016" name="Front. Microbiol.">
        <title>Genomic Resource of Rice Seed Associated Bacteria.</title>
        <authorList>
            <person name="Midha S."/>
            <person name="Bansal K."/>
            <person name="Sharma S."/>
            <person name="Kumar N."/>
            <person name="Patil P.P."/>
            <person name="Chaudhry V."/>
            <person name="Patil P.B."/>
        </authorList>
    </citation>
    <scope>NUCLEOTIDE SEQUENCE [LARGE SCALE GENOMIC DNA]</scope>
    <source>
        <strain evidence="17 18">NS334</strain>
    </source>
</reference>
<proteinExistence type="inferred from homology"/>
<keyword evidence="11 14" id="KW-0472">Membrane</keyword>
<dbReference type="Proteomes" id="UP000074310">
    <property type="component" value="Unassembled WGS sequence"/>
</dbReference>
<dbReference type="GO" id="GO:0038023">
    <property type="term" value="F:signaling receptor activity"/>
    <property type="evidence" value="ECO:0007669"/>
    <property type="project" value="InterPro"/>
</dbReference>
<evidence type="ECO:0000256" key="4">
    <source>
        <dbReference type="ARBA" id="ARBA00022452"/>
    </source>
</evidence>
<keyword evidence="6 14" id="KW-0812">Transmembrane</keyword>
<keyword evidence="18" id="KW-1185">Reference proteome</keyword>
<dbReference type="PANTHER" id="PTHR32552:SF68">
    <property type="entry name" value="FERRICHROME OUTER MEMBRANE TRANSPORTER_PHAGE RECEPTOR"/>
    <property type="match status" value="1"/>
</dbReference>
<gene>
    <name evidence="17" type="ORF">NS334_04070</name>
</gene>
<evidence type="ECO:0000256" key="2">
    <source>
        <dbReference type="ARBA" id="ARBA00009810"/>
    </source>
</evidence>
<dbReference type="RefSeq" id="WP_058754695.1">
    <property type="nucleotide sequence ID" value="NZ_LDTB01000009.1"/>
</dbReference>
<dbReference type="PROSITE" id="PS52016">
    <property type="entry name" value="TONB_DEPENDENT_REC_3"/>
    <property type="match status" value="1"/>
</dbReference>
<evidence type="ECO:0000313" key="17">
    <source>
        <dbReference type="EMBL" id="KTT75026.1"/>
    </source>
</evidence>
<keyword evidence="4 14" id="KW-1134">Transmembrane beta strand</keyword>
<feature type="domain" description="TonB-dependent receptor plug" evidence="16">
    <location>
        <begin position="56"/>
        <end position="158"/>
    </location>
</feature>
<name>A0A147I821_9SPHN</name>
<sequence>MSRRLTSSIVALAAALPAFPATAQVHAGAVADNEVIVTGRAAPDEASSATKSATPLAETPQSVTVVTGEEIAQLGLQNLNQALRFVAGVTPETRGSSAEVYDQFKLRGFDAPVFLDGLKQFGSTTGYAAPQVDVSRLDRFEVVKGPASVLYGQSSPGGLVAQSSKLPLDVPLYGTVDGTYGSYDLYRLDADIGGRAGDLVLWRLYGSANGSDTQQRFGRRERQTVSGAVTLGNGSRTTLTLLGNVSHDPQNGAYGVLPALGTLIDSPNGRLSSHFDGGEAGNRFQREQASGTYILRHDFGSGWSFRASGRYQHVTSQLGLVYVSGAPATGSTRVFNRASYATDESLDNWTYDNQLAGTWRTGAVTHRLLFGVDRQVAHSDEDGQFGGATPLDVYDPVYGTMVVPRTPAQVPDGYGEFNLKARLRQQGVYAQDQMELGALRVTLGARHDWARGQQISAAGSDVKQDRKFTWRAAALYTLPFGLAPYVSYSTSFEPQSSTVRRADDTLGLADPSLGKQIEAGAKFTVPGTPVLLSGAWFRIDQTNVVTATPDFSVSRQTGEVRSTGFEFEGTAPLSHGVTLRAAYSRQRVRVTSDPQDPSRVGRGLETVGRGGASLIVDWAPERGTLKGLTLGGAVRHVDAVYAGVYAPPENPAAAAPLNSPSYTVYDTWLRYDLEKASPRLRGLTLGVNASNLFDRTYITSCFANYAWCWYGNRRVVQGTIGYRF</sequence>
<evidence type="ECO:0000256" key="9">
    <source>
        <dbReference type="ARBA" id="ARBA00023065"/>
    </source>
</evidence>
<keyword evidence="3 14" id="KW-0813">Transport</keyword>
<comment type="subcellular location">
    <subcellularLocation>
        <location evidence="1 14">Cell outer membrane</location>
        <topology evidence="1 14">Multi-pass membrane protein</topology>
    </subcellularLocation>
</comment>
<dbReference type="InterPro" id="IPR037066">
    <property type="entry name" value="Plug_dom_sf"/>
</dbReference>
<keyword evidence="12 17" id="KW-0675">Receptor</keyword>
<keyword evidence="5" id="KW-0410">Iron transport</keyword>
<evidence type="ECO:0000256" key="1">
    <source>
        <dbReference type="ARBA" id="ARBA00004571"/>
    </source>
</evidence>
<dbReference type="PATRIC" id="fig|869719.3.peg.3654"/>
<dbReference type="EMBL" id="LDTB01000009">
    <property type="protein sequence ID" value="KTT75026.1"/>
    <property type="molecule type" value="Genomic_DNA"/>
</dbReference>
<dbReference type="OrthoDB" id="9760333at2"/>
<dbReference type="InterPro" id="IPR039426">
    <property type="entry name" value="TonB-dep_rcpt-like"/>
</dbReference>
<comment type="similarity">
    <text evidence="2 14">Belongs to the TonB-dependent receptor family.</text>
</comment>
<feature type="chain" id="PRO_5007548374" evidence="15">
    <location>
        <begin position="24"/>
        <end position="724"/>
    </location>
</feature>
<feature type="signal peptide" evidence="15">
    <location>
        <begin position="1"/>
        <end position="23"/>
    </location>
</feature>
<evidence type="ECO:0000256" key="8">
    <source>
        <dbReference type="ARBA" id="ARBA00023004"/>
    </source>
</evidence>
<dbReference type="Gene3D" id="2.40.170.20">
    <property type="entry name" value="TonB-dependent receptor, beta-barrel domain"/>
    <property type="match status" value="1"/>
</dbReference>
<dbReference type="InterPro" id="IPR010105">
    <property type="entry name" value="TonB_sidphr_rcpt"/>
</dbReference>
<evidence type="ECO:0000256" key="13">
    <source>
        <dbReference type="ARBA" id="ARBA00023237"/>
    </source>
</evidence>
<evidence type="ECO:0000256" key="12">
    <source>
        <dbReference type="ARBA" id="ARBA00023170"/>
    </source>
</evidence>
<keyword evidence="7 15" id="KW-0732">Signal</keyword>
<dbReference type="NCBIfam" id="TIGR01783">
    <property type="entry name" value="TonB-siderophor"/>
    <property type="match status" value="1"/>
</dbReference>
<accession>A0A147I821</accession>